<dbReference type="InterPro" id="IPR009057">
    <property type="entry name" value="Homeodomain-like_sf"/>
</dbReference>
<dbReference type="EMBL" id="JAENIJ010000214">
    <property type="protein sequence ID" value="MBK1884921.1"/>
    <property type="molecule type" value="Genomic_DNA"/>
</dbReference>
<gene>
    <name evidence="1" type="ORF">JIN85_21100</name>
</gene>
<evidence type="ECO:0000313" key="2">
    <source>
        <dbReference type="Proteomes" id="UP000603141"/>
    </source>
</evidence>
<dbReference type="SUPFAM" id="SSF46689">
    <property type="entry name" value="Homeodomain-like"/>
    <property type="match status" value="1"/>
</dbReference>
<sequence>MECNPDGKSYRRLTAIHLLLIGVSFEHVLRNSRRSERCLRLWICRFNSQGIDGLIYRPCAGRPRKLPPSLVKSEILPLIDDPSTADQLHWTAV</sequence>
<accession>A0A934S8V3</accession>
<feature type="non-terminal residue" evidence="1">
    <location>
        <position position="93"/>
    </location>
</feature>
<protein>
    <submittedName>
        <fullName evidence="1">Helix-turn-helix domain containing protein</fullName>
    </submittedName>
</protein>
<dbReference type="Proteomes" id="UP000603141">
    <property type="component" value="Unassembled WGS sequence"/>
</dbReference>
<dbReference type="Pfam" id="PF13384">
    <property type="entry name" value="HTH_23"/>
    <property type="match status" value="1"/>
</dbReference>
<name>A0A934S8V3_9BACT</name>
<keyword evidence="2" id="KW-1185">Reference proteome</keyword>
<dbReference type="AlphaFoldDB" id="A0A934S8V3"/>
<comment type="caution">
    <text evidence="1">The sequence shown here is derived from an EMBL/GenBank/DDBJ whole genome shotgun (WGS) entry which is preliminary data.</text>
</comment>
<organism evidence="1 2">
    <name type="scientific">Luteolibacter pohnpeiensis</name>
    <dbReference type="NCBI Taxonomy" id="454153"/>
    <lineage>
        <taxon>Bacteria</taxon>
        <taxon>Pseudomonadati</taxon>
        <taxon>Verrucomicrobiota</taxon>
        <taxon>Verrucomicrobiia</taxon>
        <taxon>Verrucomicrobiales</taxon>
        <taxon>Verrucomicrobiaceae</taxon>
        <taxon>Luteolibacter</taxon>
    </lineage>
</organism>
<proteinExistence type="predicted"/>
<dbReference type="RefSeq" id="WP_200274535.1">
    <property type="nucleotide sequence ID" value="NZ_JAENIJ010000214.1"/>
</dbReference>
<evidence type="ECO:0000313" key="1">
    <source>
        <dbReference type="EMBL" id="MBK1884921.1"/>
    </source>
</evidence>
<reference evidence="1" key="1">
    <citation type="submission" date="2021-01" db="EMBL/GenBank/DDBJ databases">
        <title>Modified the classification status of verrucomicrobia.</title>
        <authorList>
            <person name="Feng X."/>
        </authorList>
    </citation>
    <scope>NUCLEOTIDE SEQUENCE</scope>
    <source>
        <strain evidence="1">KCTC 22041</strain>
    </source>
</reference>